<feature type="region of interest" description="Disordered" evidence="1">
    <location>
        <begin position="1"/>
        <end position="25"/>
    </location>
</feature>
<dbReference type="GeneID" id="20714442"/>
<protein>
    <submittedName>
        <fullName evidence="2">Uncharacterized protein</fullName>
    </submittedName>
</protein>
<gene>
    <name evidence="2" type="ORF">TOT_020000279</name>
</gene>
<organism evidence="2 3">
    <name type="scientific">Theileria orientalis strain Shintoku</name>
    <dbReference type="NCBI Taxonomy" id="869250"/>
    <lineage>
        <taxon>Eukaryota</taxon>
        <taxon>Sar</taxon>
        <taxon>Alveolata</taxon>
        <taxon>Apicomplexa</taxon>
        <taxon>Aconoidasida</taxon>
        <taxon>Piroplasmida</taxon>
        <taxon>Theileriidae</taxon>
        <taxon>Theileria</taxon>
    </lineage>
</organism>
<dbReference type="EMBL" id="AP011947">
    <property type="protein sequence ID" value="BAM40012.1"/>
    <property type="molecule type" value="Genomic_DNA"/>
</dbReference>
<dbReference type="RefSeq" id="XP_009690313.1">
    <property type="nucleotide sequence ID" value="XM_009692018.1"/>
</dbReference>
<evidence type="ECO:0000313" key="2">
    <source>
        <dbReference type="EMBL" id="BAM40012.1"/>
    </source>
</evidence>
<evidence type="ECO:0000256" key="1">
    <source>
        <dbReference type="SAM" id="MobiDB-lite"/>
    </source>
</evidence>
<evidence type="ECO:0000313" key="3">
    <source>
        <dbReference type="Proteomes" id="UP000003786"/>
    </source>
</evidence>
<sequence>MKEGMNKIRSRQAKNQSVKSNRRKQISRLCKDYENKYIVIIIILRRNMFNK</sequence>
<dbReference type="Proteomes" id="UP000003786">
    <property type="component" value="Chromosome 2"/>
</dbReference>
<reference evidence="2 3" key="1">
    <citation type="journal article" date="2012" name="MBio">
        <title>Comparative genome analysis of three eukaryotic parasites with differing abilities to transform leukocytes reveals key mediators of Theileria-induced leukocyte transformation.</title>
        <authorList>
            <person name="Hayashida K."/>
            <person name="Hara Y."/>
            <person name="Abe T."/>
            <person name="Yamasaki C."/>
            <person name="Toyoda A."/>
            <person name="Kosuge T."/>
            <person name="Suzuki Y."/>
            <person name="Sato Y."/>
            <person name="Kawashima S."/>
            <person name="Katayama T."/>
            <person name="Wakaguri H."/>
            <person name="Inoue N."/>
            <person name="Homma K."/>
            <person name="Tada-Umezaki M."/>
            <person name="Yagi Y."/>
            <person name="Fujii Y."/>
            <person name="Habara T."/>
            <person name="Kanehisa M."/>
            <person name="Watanabe H."/>
            <person name="Ito K."/>
            <person name="Gojobori T."/>
            <person name="Sugawara H."/>
            <person name="Imanishi T."/>
            <person name="Weir W."/>
            <person name="Gardner M."/>
            <person name="Pain A."/>
            <person name="Shiels B."/>
            <person name="Hattori M."/>
            <person name="Nene V."/>
            <person name="Sugimoto C."/>
        </authorList>
    </citation>
    <scope>NUCLEOTIDE SEQUENCE [LARGE SCALE GENOMIC DNA]</scope>
    <source>
        <strain evidence="2 3">Shintoku</strain>
    </source>
</reference>
<dbReference type="AlphaFoldDB" id="J4CCU7"/>
<dbReference type="VEuPathDB" id="PiroplasmaDB:TOT_020000279"/>
<keyword evidence="3" id="KW-1185">Reference proteome</keyword>
<accession>J4CCU7</accession>
<dbReference type="KEGG" id="tot:TOT_020000279"/>
<proteinExistence type="predicted"/>
<name>J4CCU7_THEOR</name>